<feature type="domain" description="RRM" evidence="8">
    <location>
        <begin position="81"/>
        <end position="159"/>
    </location>
</feature>
<dbReference type="Gene3D" id="3.30.70.330">
    <property type="match status" value="3"/>
</dbReference>
<feature type="domain" description="RRM" evidence="8">
    <location>
        <begin position="266"/>
        <end position="344"/>
    </location>
</feature>
<dbReference type="InterPro" id="IPR053260">
    <property type="entry name" value="hnRNP"/>
</dbReference>
<evidence type="ECO:0000256" key="1">
    <source>
        <dbReference type="ARBA" id="ARBA00009094"/>
    </source>
</evidence>
<dbReference type="InterPro" id="IPR004087">
    <property type="entry name" value="KH_dom"/>
</dbReference>
<feature type="region of interest" description="Disordered" evidence="7">
    <location>
        <begin position="152"/>
        <end position="172"/>
    </location>
</feature>
<dbReference type="PANTHER" id="PTHR48035:SF2">
    <property type="entry name" value="RNA-BINDING REGION RNP-1 DOMAIN-CONTAINING PROTEIN"/>
    <property type="match status" value="1"/>
</dbReference>
<feature type="region of interest" description="Disordered" evidence="7">
    <location>
        <begin position="59"/>
        <end position="78"/>
    </location>
</feature>
<dbReference type="InterPro" id="IPR035979">
    <property type="entry name" value="RBD_domain_sf"/>
</dbReference>
<keyword evidence="4" id="KW-0810">Translation regulation</keyword>
<proteinExistence type="inferred from homology"/>
<dbReference type="RefSeq" id="XP_040574026.1">
    <property type="nucleotide sequence ID" value="XM_040718092.2"/>
</dbReference>
<name>A0A0K2SX02_LEPSM</name>
<dbReference type="AlphaFoldDB" id="A0A0K2SX02"/>
<dbReference type="EMBL" id="HACA01000506">
    <property type="protein sequence ID" value="CDW17867.1"/>
    <property type="molecule type" value="Transcribed_RNA"/>
</dbReference>
<dbReference type="GO" id="GO:0051028">
    <property type="term" value="P:mRNA transport"/>
    <property type="evidence" value="ECO:0007669"/>
    <property type="project" value="UniProtKB-KW"/>
</dbReference>
<evidence type="ECO:0000256" key="4">
    <source>
        <dbReference type="ARBA" id="ARBA00022845"/>
    </source>
</evidence>
<dbReference type="Pfam" id="PF00076">
    <property type="entry name" value="RRM_1"/>
    <property type="match status" value="2"/>
</dbReference>
<dbReference type="SUPFAM" id="SSF54928">
    <property type="entry name" value="RNA-binding domain, RBD"/>
    <property type="match status" value="2"/>
</dbReference>
<protein>
    <recommendedName>
        <fullName evidence="8">RRM domain-containing protein</fullName>
    </recommendedName>
</protein>
<feature type="compositionally biased region" description="Basic and acidic residues" evidence="7">
    <location>
        <begin position="66"/>
        <end position="78"/>
    </location>
</feature>
<dbReference type="PANTHER" id="PTHR48035">
    <property type="entry name" value="HETEROGENEOUS NUCLEAR RIBONUCLEOPROTEIN 1"/>
    <property type="match status" value="1"/>
</dbReference>
<dbReference type="CDD" id="cd00105">
    <property type="entry name" value="KH-I"/>
    <property type="match status" value="1"/>
</dbReference>
<dbReference type="InterPro" id="IPR004088">
    <property type="entry name" value="KH_dom_type_1"/>
</dbReference>
<reference evidence="9" key="1">
    <citation type="submission" date="2014-05" db="EMBL/GenBank/DDBJ databases">
        <authorList>
            <person name="Chronopoulou M."/>
        </authorList>
    </citation>
    <scope>NUCLEOTIDE SEQUENCE</scope>
    <source>
        <tissue evidence="9">Whole organism</tissue>
    </source>
</reference>
<keyword evidence="5 6" id="KW-0694">RNA-binding</keyword>
<dbReference type="InterPro" id="IPR000504">
    <property type="entry name" value="RRM_dom"/>
</dbReference>
<dbReference type="InterPro" id="IPR036612">
    <property type="entry name" value="KH_dom_type_1_sf"/>
</dbReference>
<accession>A0A0K2SX02</accession>
<dbReference type="OrthoDB" id="6159137at2759"/>
<dbReference type="GO" id="GO:0003723">
    <property type="term" value="F:RNA binding"/>
    <property type="evidence" value="ECO:0007669"/>
    <property type="project" value="UniProtKB-UniRule"/>
</dbReference>
<dbReference type="InterPro" id="IPR012677">
    <property type="entry name" value="Nucleotide-bd_a/b_plait_sf"/>
</dbReference>
<sequence length="462" mass="52274">MSEAAEDPREEENFDDLYESSAGNEKGELKRGYPLECDHSLLSLDEQVELKKIKSMPESLTQLKPLPEEESKSGKSHENASKIYVGGLPANLSEGPLGEYFSVFGEIQDLVLVRDYATRISKGYAFITFREEAYALNALKAPSHNLENCHSMRVSPATSKSDPDSKKVSLPPTEDIILPDQKRIYIGPLFENISNEDIRLELKSYGNVKAITRHPKTTHHQGYCAIEFTESISLRRIFGQKISLGNISRIKVTCSRFIIELLLSPNVVFFHEAYLKCEHIHLEKYFTQFGKVFRTMQFYDSYKTRFKSFGFVDYVDSAAVDRTMENRSQLIYPGQFVRVTKYLPAHLLLNMSAIGDKDAQSVLRSLEPIIPESGIWGEGASKFNLTHKKDEVVSSQVRFPAKLVPKLIGERGKTISEITRDSKCKVIVPKMKPGEANIIVMIKGLKTDIKTAQYLMQKAIKN</sequence>
<dbReference type="PROSITE" id="PS50084">
    <property type="entry name" value="KH_TYPE_1"/>
    <property type="match status" value="1"/>
</dbReference>
<keyword evidence="2" id="KW-0813">Transport</keyword>
<evidence type="ECO:0000256" key="7">
    <source>
        <dbReference type="SAM" id="MobiDB-lite"/>
    </source>
</evidence>
<dbReference type="KEGG" id="lsm:121123013"/>
<feature type="compositionally biased region" description="Acidic residues" evidence="7">
    <location>
        <begin position="1"/>
        <end position="18"/>
    </location>
</feature>
<dbReference type="SUPFAM" id="SSF54791">
    <property type="entry name" value="Eukaryotic type KH-domain (KH-domain type I)"/>
    <property type="match status" value="1"/>
</dbReference>
<evidence type="ECO:0000256" key="5">
    <source>
        <dbReference type="ARBA" id="ARBA00022884"/>
    </source>
</evidence>
<dbReference type="GO" id="GO:0006417">
    <property type="term" value="P:regulation of translation"/>
    <property type="evidence" value="ECO:0007669"/>
    <property type="project" value="UniProtKB-KW"/>
</dbReference>
<dbReference type="SMART" id="SM00360">
    <property type="entry name" value="RRM"/>
    <property type="match status" value="3"/>
</dbReference>
<dbReference type="Pfam" id="PF00013">
    <property type="entry name" value="KH_1"/>
    <property type="match status" value="1"/>
</dbReference>
<dbReference type="Gene3D" id="3.30.1370.10">
    <property type="entry name" value="K Homology domain, type 1"/>
    <property type="match status" value="1"/>
</dbReference>
<dbReference type="PROSITE" id="PS50102">
    <property type="entry name" value="RRM"/>
    <property type="match status" value="2"/>
</dbReference>
<dbReference type="GeneID" id="121123013"/>
<evidence type="ECO:0000256" key="3">
    <source>
        <dbReference type="ARBA" id="ARBA00022816"/>
    </source>
</evidence>
<evidence type="ECO:0000259" key="8">
    <source>
        <dbReference type="PROSITE" id="PS50102"/>
    </source>
</evidence>
<keyword evidence="3" id="KW-0509">mRNA transport</keyword>
<evidence type="ECO:0000313" key="9">
    <source>
        <dbReference type="EMBL" id="CDW17867.1"/>
    </source>
</evidence>
<evidence type="ECO:0000256" key="6">
    <source>
        <dbReference type="PROSITE-ProRule" id="PRU00176"/>
    </source>
</evidence>
<dbReference type="SMART" id="SM00322">
    <property type="entry name" value="KH"/>
    <property type="match status" value="1"/>
</dbReference>
<feature type="region of interest" description="Disordered" evidence="7">
    <location>
        <begin position="1"/>
        <end position="31"/>
    </location>
</feature>
<comment type="similarity">
    <text evidence="1">Belongs to the RRM IMP/VICKZ family.</text>
</comment>
<organism evidence="9">
    <name type="scientific">Lepeophtheirus salmonis</name>
    <name type="common">Salmon louse</name>
    <name type="synonym">Caligus salmonis</name>
    <dbReference type="NCBI Taxonomy" id="72036"/>
    <lineage>
        <taxon>Eukaryota</taxon>
        <taxon>Metazoa</taxon>
        <taxon>Ecdysozoa</taxon>
        <taxon>Arthropoda</taxon>
        <taxon>Crustacea</taxon>
        <taxon>Multicrustacea</taxon>
        <taxon>Hexanauplia</taxon>
        <taxon>Copepoda</taxon>
        <taxon>Siphonostomatoida</taxon>
        <taxon>Caligidae</taxon>
        <taxon>Lepeophtheirus</taxon>
    </lineage>
</organism>
<evidence type="ECO:0000256" key="2">
    <source>
        <dbReference type="ARBA" id="ARBA00022448"/>
    </source>
</evidence>